<dbReference type="PANTHER" id="PTHR31284">
    <property type="entry name" value="ACID PHOSPHATASE-LIKE PROTEIN"/>
    <property type="match status" value="1"/>
</dbReference>
<comment type="caution">
    <text evidence="2">The sequence shown here is derived from an EMBL/GenBank/DDBJ whole genome shotgun (WGS) entry which is preliminary data.</text>
</comment>
<evidence type="ECO:0000313" key="3">
    <source>
        <dbReference type="Proteomes" id="UP001281410"/>
    </source>
</evidence>
<sequence>METHVFTLLFSFFLSIILATSKASDHHIPHQIHPLRPRTGAHGHDVPELSCLSWRLGVETNNLIGWKTVPKQCKKYVGHYMLGQQYRDDSKAVINEALLYAESLKLAGDGKEIWIFDIDETTLSNLPYFAKHGFGTKPYNATIFNGWVMERKAPALPESP</sequence>
<feature type="signal peptide" evidence="1">
    <location>
        <begin position="1"/>
        <end position="23"/>
    </location>
</feature>
<dbReference type="EMBL" id="JANJYJ010000004">
    <property type="protein sequence ID" value="KAK3220022.1"/>
    <property type="molecule type" value="Genomic_DNA"/>
</dbReference>
<dbReference type="PANTHER" id="PTHR31284:SF19">
    <property type="entry name" value="VEGETATIVE STORAGE PROTEIN 1-RELATED"/>
    <property type="match status" value="1"/>
</dbReference>
<name>A0AAE0ALE0_9ROSI</name>
<keyword evidence="3" id="KW-1185">Reference proteome</keyword>
<dbReference type="Pfam" id="PF03767">
    <property type="entry name" value="Acid_phosphat_B"/>
    <property type="match status" value="1"/>
</dbReference>
<keyword evidence="1" id="KW-0732">Signal</keyword>
<evidence type="ECO:0000313" key="2">
    <source>
        <dbReference type="EMBL" id="KAK3220022.1"/>
    </source>
</evidence>
<dbReference type="Gene3D" id="3.40.50.1000">
    <property type="entry name" value="HAD superfamily/HAD-like"/>
    <property type="match status" value="1"/>
</dbReference>
<feature type="chain" id="PRO_5042017025" description="Acid phosphatase" evidence="1">
    <location>
        <begin position="24"/>
        <end position="160"/>
    </location>
</feature>
<protein>
    <recommendedName>
        <fullName evidence="4">Acid phosphatase</fullName>
    </recommendedName>
</protein>
<reference evidence="2" key="1">
    <citation type="journal article" date="2023" name="Plant J.">
        <title>Genome sequences and population genomics provide insights into the demographic history, inbreeding, and mutation load of two 'living fossil' tree species of Dipteronia.</title>
        <authorList>
            <person name="Feng Y."/>
            <person name="Comes H.P."/>
            <person name="Chen J."/>
            <person name="Zhu S."/>
            <person name="Lu R."/>
            <person name="Zhang X."/>
            <person name="Li P."/>
            <person name="Qiu J."/>
            <person name="Olsen K.M."/>
            <person name="Qiu Y."/>
        </authorList>
    </citation>
    <scope>NUCLEOTIDE SEQUENCE</scope>
    <source>
        <strain evidence="2">NBL</strain>
    </source>
</reference>
<proteinExistence type="predicted"/>
<dbReference type="Proteomes" id="UP001281410">
    <property type="component" value="Unassembled WGS sequence"/>
</dbReference>
<evidence type="ECO:0008006" key="4">
    <source>
        <dbReference type="Google" id="ProtNLM"/>
    </source>
</evidence>
<dbReference type="AlphaFoldDB" id="A0AAE0ALE0"/>
<evidence type="ECO:0000256" key="1">
    <source>
        <dbReference type="SAM" id="SignalP"/>
    </source>
</evidence>
<dbReference type="InterPro" id="IPR023214">
    <property type="entry name" value="HAD_sf"/>
</dbReference>
<dbReference type="InterPro" id="IPR005519">
    <property type="entry name" value="Acid_phosphat_B-like"/>
</dbReference>
<organism evidence="2 3">
    <name type="scientific">Dipteronia sinensis</name>
    <dbReference type="NCBI Taxonomy" id="43782"/>
    <lineage>
        <taxon>Eukaryota</taxon>
        <taxon>Viridiplantae</taxon>
        <taxon>Streptophyta</taxon>
        <taxon>Embryophyta</taxon>
        <taxon>Tracheophyta</taxon>
        <taxon>Spermatophyta</taxon>
        <taxon>Magnoliopsida</taxon>
        <taxon>eudicotyledons</taxon>
        <taxon>Gunneridae</taxon>
        <taxon>Pentapetalae</taxon>
        <taxon>rosids</taxon>
        <taxon>malvids</taxon>
        <taxon>Sapindales</taxon>
        <taxon>Sapindaceae</taxon>
        <taxon>Hippocastanoideae</taxon>
        <taxon>Acereae</taxon>
        <taxon>Dipteronia</taxon>
    </lineage>
</organism>
<gene>
    <name evidence="2" type="ORF">Dsin_013992</name>
</gene>
<accession>A0AAE0ALE0</accession>